<protein>
    <submittedName>
        <fullName evidence="1">Uncharacterized protein</fullName>
    </submittedName>
</protein>
<evidence type="ECO:0000313" key="1">
    <source>
        <dbReference type="EMBL" id="KOF74511.1"/>
    </source>
</evidence>
<accession>A0A0L8GBW5</accession>
<gene>
    <name evidence="1" type="ORF">OCBIM_22036046mg</name>
</gene>
<proteinExistence type="predicted"/>
<reference evidence="1" key="1">
    <citation type="submission" date="2015-07" db="EMBL/GenBank/DDBJ databases">
        <title>MeaNS - Measles Nucleotide Surveillance Program.</title>
        <authorList>
            <person name="Tran T."/>
            <person name="Druce J."/>
        </authorList>
    </citation>
    <scope>NUCLEOTIDE SEQUENCE</scope>
    <source>
        <strain evidence="1">UCB-OBI-ISO-001</strain>
        <tissue evidence="1">Gonad</tissue>
    </source>
</reference>
<name>A0A0L8GBW5_OCTBM</name>
<sequence>MSAEEPNEAIDVNKDLILPSPPTGLTKRQFENWLPVDDGAIVAPEIITEEEKLDEIIHEFGNLRRKLKEMKMVMLTLMLMKEFRGFQHQLK</sequence>
<dbReference type="EMBL" id="KQ422636">
    <property type="protein sequence ID" value="KOF74511.1"/>
    <property type="molecule type" value="Genomic_DNA"/>
</dbReference>
<organism evidence="1">
    <name type="scientific">Octopus bimaculoides</name>
    <name type="common">California two-spotted octopus</name>
    <dbReference type="NCBI Taxonomy" id="37653"/>
    <lineage>
        <taxon>Eukaryota</taxon>
        <taxon>Metazoa</taxon>
        <taxon>Spiralia</taxon>
        <taxon>Lophotrochozoa</taxon>
        <taxon>Mollusca</taxon>
        <taxon>Cephalopoda</taxon>
        <taxon>Coleoidea</taxon>
        <taxon>Octopodiformes</taxon>
        <taxon>Octopoda</taxon>
        <taxon>Incirrata</taxon>
        <taxon>Octopodidae</taxon>
        <taxon>Octopus</taxon>
    </lineage>
</organism>
<dbReference type="AlphaFoldDB" id="A0A0L8GBW5"/>